<keyword evidence="2" id="KW-1133">Transmembrane helix</keyword>
<dbReference type="InterPro" id="IPR012495">
    <property type="entry name" value="TadE-like_dom"/>
</dbReference>
<keyword evidence="2" id="KW-0812">Transmembrane</keyword>
<keyword evidence="5" id="KW-1185">Reference proteome</keyword>
<evidence type="ECO:0000313" key="5">
    <source>
        <dbReference type="Proteomes" id="UP000555552"/>
    </source>
</evidence>
<dbReference type="RefSeq" id="WP_171204134.1">
    <property type="nucleotide sequence ID" value="NZ_BAAANP010000024.1"/>
</dbReference>
<name>A0A849BNY5_9ACTN</name>
<dbReference type="AlphaFoldDB" id="A0A849BNY5"/>
<feature type="region of interest" description="Disordered" evidence="1">
    <location>
        <begin position="1"/>
        <end position="30"/>
    </location>
</feature>
<dbReference type="EMBL" id="JABEMA010000338">
    <property type="protein sequence ID" value="NNH24381.1"/>
    <property type="molecule type" value="Genomic_DNA"/>
</dbReference>
<protein>
    <submittedName>
        <fullName evidence="4">Pilus assembly protein</fullName>
    </submittedName>
</protein>
<keyword evidence="2" id="KW-0472">Membrane</keyword>
<feature type="compositionally biased region" description="Basic and acidic residues" evidence="1">
    <location>
        <begin position="1"/>
        <end position="11"/>
    </location>
</feature>
<comment type="caution">
    <text evidence="4">The sequence shown here is derived from an EMBL/GenBank/DDBJ whole genome shotgun (WGS) entry which is preliminary data.</text>
</comment>
<proteinExistence type="predicted"/>
<sequence>MTREAPARRDLGPWVGDAPETDAPRRHAADRGSMSVEVVVVAPLLLLLVVLVLAMGRVALLQGDVDAAARDAARAASVERTPGAAAAAAQAALDAVASPDQECAPAALGGTFAPGGQVEVTVSCTVPMRTLTGLGLGPSITLDATGAAPLETFRRTG</sequence>
<dbReference type="Proteomes" id="UP000555552">
    <property type="component" value="Unassembled WGS sequence"/>
</dbReference>
<accession>A0A849BNY5</accession>
<evidence type="ECO:0000256" key="1">
    <source>
        <dbReference type="SAM" id="MobiDB-lite"/>
    </source>
</evidence>
<dbReference type="Pfam" id="PF07811">
    <property type="entry name" value="TadE"/>
    <property type="match status" value="1"/>
</dbReference>
<feature type="domain" description="TadE-like" evidence="3">
    <location>
        <begin position="32"/>
        <end position="74"/>
    </location>
</feature>
<evidence type="ECO:0000259" key="3">
    <source>
        <dbReference type="Pfam" id="PF07811"/>
    </source>
</evidence>
<feature type="transmembrane region" description="Helical" evidence="2">
    <location>
        <begin position="38"/>
        <end position="60"/>
    </location>
</feature>
<evidence type="ECO:0000256" key="2">
    <source>
        <dbReference type="SAM" id="Phobius"/>
    </source>
</evidence>
<organism evidence="4 5">
    <name type="scientific">Pseudokineococcus marinus</name>
    <dbReference type="NCBI Taxonomy" id="351215"/>
    <lineage>
        <taxon>Bacteria</taxon>
        <taxon>Bacillati</taxon>
        <taxon>Actinomycetota</taxon>
        <taxon>Actinomycetes</taxon>
        <taxon>Kineosporiales</taxon>
        <taxon>Kineosporiaceae</taxon>
        <taxon>Pseudokineococcus</taxon>
    </lineage>
</organism>
<reference evidence="4 5" key="1">
    <citation type="submission" date="2020-05" db="EMBL/GenBank/DDBJ databases">
        <title>MicrobeNet Type strains.</title>
        <authorList>
            <person name="Nicholson A.C."/>
        </authorList>
    </citation>
    <scope>NUCLEOTIDE SEQUENCE [LARGE SCALE GENOMIC DNA]</scope>
    <source>
        <strain evidence="4 5">JCM 14547</strain>
    </source>
</reference>
<evidence type="ECO:0000313" key="4">
    <source>
        <dbReference type="EMBL" id="NNH24381.1"/>
    </source>
</evidence>
<gene>
    <name evidence="4" type="ORF">HLB09_15055</name>
</gene>